<gene>
    <name evidence="1" type="ORF">ACFQE1_00100</name>
</gene>
<reference evidence="1 2" key="1">
    <citation type="journal article" date="2019" name="Int. J. Syst. Evol. Microbiol.">
        <title>The Global Catalogue of Microorganisms (GCM) 10K type strain sequencing project: providing services to taxonomists for standard genome sequencing and annotation.</title>
        <authorList>
            <consortium name="The Broad Institute Genomics Platform"/>
            <consortium name="The Broad Institute Genome Sequencing Center for Infectious Disease"/>
            <person name="Wu L."/>
            <person name="Ma J."/>
        </authorList>
    </citation>
    <scope>NUCLEOTIDE SEQUENCE [LARGE SCALE GENOMIC DNA]</scope>
    <source>
        <strain evidence="1 2">NBRC 111368</strain>
    </source>
</reference>
<proteinExistence type="predicted"/>
<evidence type="ECO:0000313" key="1">
    <source>
        <dbReference type="EMBL" id="MFC6722833.1"/>
    </source>
</evidence>
<sequence length="61" mass="6945">MVMIARIIVALVAIPSTHPPLSVMVLNVGNMEIAVRVELNLDIRLRNLLFRIVMTYEIENE</sequence>
<comment type="caution">
    <text evidence="1">The sequence shown here is derived from an EMBL/GenBank/DDBJ whole genome shotgun (WGS) entry which is preliminary data.</text>
</comment>
<evidence type="ECO:0008006" key="3">
    <source>
        <dbReference type="Google" id="ProtNLM"/>
    </source>
</evidence>
<protein>
    <recommendedName>
        <fullName evidence="3">Secreted protein</fullName>
    </recommendedName>
</protein>
<keyword evidence="2" id="KW-1185">Reference proteome</keyword>
<dbReference type="AlphaFoldDB" id="A0ABD5RV62"/>
<organism evidence="1 2">
    <name type="scientific">Halobium palmae</name>
    <dbReference type="NCBI Taxonomy" id="1776492"/>
    <lineage>
        <taxon>Archaea</taxon>
        <taxon>Methanobacteriati</taxon>
        <taxon>Methanobacteriota</taxon>
        <taxon>Stenosarchaea group</taxon>
        <taxon>Halobacteria</taxon>
        <taxon>Halobacteriales</taxon>
        <taxon>Haloferacaceae</taxon>
        <taxon>Halobium</taxon>
    </lineage>
</organism>
<dbReference type="EMBL" id="JBHSWU010000001">
    <property type="protein sequence ID" value="MFC6722833.1"/>
    <property type="molecule type" value="Genomic_DNA"/>
</dbReference>
<evidence type="ECO:0000313" key="2">
    <source>
        <dbReference type="Proteomes" id="UP001596328"/>
    </source>
</evidence>
<accession>A0ABD5RV62</accession>
<dbReference type="Proteomes" id="UP001596328">
    <property type="component" value="Unassembled WGS sequence"/>
</dbReference>
<name>A0ABD5RV62_9EURY</name>